<keyword evidence="1 2" id="KW-0238">DNA-binding</keyword>
<evidence type="ECO:0000313" key="4">
    <source>
        <dbReference type="EMBL" id="MPV89569.1"/>
    </source>
</evidence>
<proteinExistence type="predicted"/>
<dbReference type="SUPFAM" id="SSF46689">
    <property type="entry name" value="Homeodomain-like"/>
    <property type="match status" value="1"/>
</dbReference>
<feature type="domain" description="HTH tetR-type" evidence="3">
    <location>
        <begin position="11"/>
        <end position="71"/>
    </location>
</feature>
<evidence type="ECO:0000256" key="2">
    <source>
        <dbReference type="PROSITE-ProRule" id="PRU00335"/>
    </source>
</evidence>
<name>A0A7J9UY61_9MICO</name>
<dbReference type="PROSITE" id="PS50977">
    <property type="entry name" value="HTH_TETR_2"/>
    <property type="match status" value="1"/>
</dbReference>
<dbReference type="Proteomes" id="UP000429644">
    <property type="component" value="Unassembled WGS sequence"/>
</dbReference>
<dbReference type="RefSeq" id="WP_152232312.1">
    <property type="nucleotide sequence ID" value="NZ_BAAAOT010000012.1"/>
</dbReference>
<dbReference type="Gene3D" id="1.10.357.10">
    <property type="entry name" value="Tetracycline Repressor, domain 2"/>
    <property type="match status" value="1"/>
</dbReference>
<evidence type="ECO:0000313" key="5">
    <source>
        <dbReference type="Proteomes" id="UP000429644"/>
    </source>
</evidence>
<dbReference type="AlphaFoldDB" id="A0A7J9UY61"/>
<dbReference type="OrthoDB" id="3193022at2"/>
<reference evidence="4 5" key="1">
    <citation type="submission" date="2019-10" db="EMBL/GenBank/DDBJ databases">
        <title>Georgenia wutianyii sp. nov. and Georgenia yuyongxinii sp. nov. isolated from plateau pika (Ochotona curzoniae) in the Qinghai-Tibet plateau of China.</title>
        <authorList>
            <person name="Tian Z."/>
        </authorList>
    </citation>
    <scope>NUCLEOTIDE SEQUENCE [LARGE SCALE GENOMIC DNA]</scope>
    <source>
        <strain evidence="4 5">JCM 15130</strain>
    </source>
</reference>
<evidence type="ECO:0000259" key="3">
    <source>
        <dbReference type="PROSITE" id="PS50977"/>
    </source>
</evidence>
<dbReference type="InterPro" id="IPR001647">
    <property type="entry name" value="HTH_TetR"/>
</dbReference>
<evidence type="ECO:0000256" key="1">
    <source>
        <dbReference type="ARBA" id="ARBA00023125"/>
    </source>
</evidence>
<accession>A0A7J9UY61</accession>
<feature type="DNA-binding region" description="H-T-H motif" evidence="2">
    <location>
        <begin position="34"/>
        <end position="53"/>
    </location>
</feature>
<dbReference type="InterPro" id="IPR009057">
    <property type="entry name" value="Homeodomain-like_sf"/>
</dbReference>
<keyword evidence="5" id="KW-1185">Reference proteome</keyword>
<gene>
    <name evidence="4" type="ORF">GB882_12900</name>
</gene>
<protein>
    <recommendedName>
        <fullName evidence="3">HTH tetR-type domain-containing protein</fullName>
    </recommendedName>
</protein>
<dbReference type="GO" id="GO:0003677">
    <property type="term" value="F:DNA binding"/>
    <property type="evidence" value="ECO:0007669"/>
    <property type="project" value="UniProtKB-UniRule"/>
</dbReference>
<sequence length="189" mass="20113">MHAEHVDPRTRRTVTALRTALLELAGSTPVGEIDISTLCRTAGVHRTTFYKHFATVSDLGRCLVTGLLTRIDDPAIAVEGGFSGWLTAVLEQVAGNRHVYRYILTDRGDPAVQRLLCERLTAATHAALVAAAARGEDLDMDPAALAGALGYGCYGLVEAALADDTLDIRETVDGIVALLPDPLRPVLVA</sequence>
<comment type="caution">
    <text evidence="4">The sequence shown here is derived from an EMBL/GenBank/DDBJ whole genome shotgun (WGS) entry which is preliminary data.</text>
</comment>
<organism evidence="4 5">
    <name type="scientific">Georgenia ruanii</name>
    <dbReference type="NCBI Taxonomy" id="348442"/>
    <lineage>
        <taxon>Bacteria</taxon>
        <taxon>Bacillati</taxon>
        <taxon>Actinomycetota</taxon>
        <taxon>Actinomycetes</taxon>
        <taxon>Micrococcales</taxon>
        <taxon>Bogoriellaceae</taxon>
        <taxon>Georgenia</taxon>
    </lineage>
</organism>
<dbReference type="EMBL" id="WHPD01002781">
    <property type="protein sequence ID" value="MPV89569.1"/>
    <property type="molecule type" value="Genomic_DNA"/>
</dbReference>